<feature type="transmembrane region" description="Helical" evidence="2">
    <location>
        <begin position="255"/>
        <end position="274"/>
    </location>
</feature>
<evidence type="ECO:0000256" key="1">
    <source>
        <dbReference type="SAM" id="MobiDB-lite"/>
    </source>
</evidence>
<proteinExistence type="predicted"/>
<protein>
    <submittedName>
        <fullName evidence="3">Uncharacterized protein</fullName>
    </submittedName>
</protein>
<name>A0ABR8NBZ9_9ACTN</name>
<organism evidence="3 4">
    <name type="scientific">Nocardioides cavernae</name>
    <dbReference type="NCBI Taxonomy" id="1921566"/>
    <lineage>
        <taxon>Bacteria</taxon>
        <taxon>Bacillati</taxon>
        <taxon>Actinomycetota</taxon>
        <taxon>Actinomycetes</taxon>
        <taxon>Propionibacteriales</taxon>
        <taxon>Nocardioidaceae</taxon>
        <taxon>Nocardioides</taxon>
    </lineage>
</organism>
<evidence type="ECO:0000256" key="2">
    <source>
        <dbReference type="SAM" id="Phobius"/>
    </source>
</evidence>
<accession>A0ABR8NBZ9</accession>
<feature type="region of interest" description="Disordered" evidence="1">
    <location>
        <begin position="42"/>
        <end position="62"/>
    </location>
</feature>
<keyword evidence="2" id="KW-0472">Membrane</keyword>
<evidence type="ECO:0000313" key="3">
    <source>
        <dbReference type="EMBL" id="MBD3925653.1"/>
    </source>
</evidence>
<keyword evidence="2" id="KW-0812">Transmembrane</keyword>
<feature type="compositionally biased region" description="Polar residues" evidence="1">
    <location>
        <begin position="48"/>
        <end position="62"/>
    </location>
</feature>
<feature type="transmembrane region" description="Helical" evidence="2">
    <location>
        <begin position="158"/>
        <end position="182"/>
    </location>
</feature>
<keyword evidence="4" id="KW-1185">Reference proteome</keyword>
<dbReference type="RefSeq" id="WP_191195540.1">
    <property type="nucleotide sequence ID" value="NZ_JACXYZ010000002.1"/>
</dbReference>
<comment type="caution">
    <text evidence="3">The sequence shown here is derived from an EMBL/GenBank/DDBJ whole genome shotgun (WGS) entry which is preliminary data.</text>
</comment>
<gene>
    <name evidence="3" type="ORF">IEZ26_13550</name>
</gene>
<dbReference type="Proteomes" id="UP000618818">
    <property type="component" value="Unassembled WGS sequence"/>
</dbReference>
<keyword evidence="2" id="KW-1133">Transmembrane helix</keyword>
<evidence type="ECO:0000313" key="4">
    <source>
        <dbReference type="Proteomes" id="UP000618818"/>
    </source>
</evidence>
<feature type="transmembrane region" description="Helical" evidence="2">
    <location>
        <begin position="20"/>
        <end position="37"/>
    </location>
</feature>
<feature type="transmembrane region" description="Helical" evidence="2">
    <location>
        <begin position="223"/>
        <end position="243"/>
    </location>
</feature>
<reference evidence="3 4" key="1">
    <citation type="submission" date="2020-09" db="EMBL/GenBank/DDBJ databases">
        <title>novel species in genus Nocardioides.</title>
        <authorList>
            <person name="Zhang G."/>
        </authorList>
    </citation>
    <scope>NUCLEOTIDE SEQUENCE [LARGE SCALE GENOMIC DNA]</scope>
    <source>
        <strain evidence="3 4">KCTC 39551</strain>
    </source>
</reference>
<sequence>MAAGVWLAKVLLLARSNKGLTLALAVVVTAFVLGLASDLSDNPDGADTTASESTPSKRPISATCNGSTDLTAAADAIVDSGDSTAYPAAKRLYEQVIASGSPPDRACAAVGLARLLQKEDAAATAAAAKDASKAGWEQKLQKSWSAWTKANLDPLKDVLLAALGIILVLLVLARLSAGVVVRPAAKAPADWLRLSWWTVGLALIVAAGCSAAVAAHVDVDDNKWWPFAAALTTLVLVLLLAPWRQRHQEWERPALVLAVAGAVATGLAIPAVYVDVALVAGGWAAIAGAVLVACARGTGLAIEVLVRGDSGSDNAARSQMMLARLQELGSENPHDIRHIGKSDVTSLPEDALTAVPSGAVAAALFNLLKVIRPSAPWRVTVSLPDDATLVADITRNRIAVPAGSLVVRAADLPSADADATDSATANGDAADASELSNLDEMLTIAAAHTLLVLSGPHEDLQEGLCGATRWQALALHAISRRPGVSDSRKSALVHAAIDASPRYLLPRMAAVNAIDDSDPDGRSRYAEALNRLWDDFDADLSPTKPDPVRRGYEAAKLRLLYNRSIAWMNVRLDRAIAGDAEGGADAWRKSAKAALGLRERLIALEANPTPSLAALVGESVRPTAFLLRDLAAHAPEFGQHVDAVKSAASNLDLNRDDLKPQTRNDYYGRACFYAAVPNAPDEWKLAVRDLRVAATAPRFAEWAPQDPSMAVFILRNEGGKRAHDDLIKEFKEILAPGPLTTYLELEPFEPYAKALKGYGLLHLSDLVGVGREKLASTASVHPSVAQQWVEAALLYDLLGQLDETGEQDEATRLQLLQLLLSVDVTSRAHLVARLAGDEAALIAFYFELVKEAATLRIVPTWEETIKVWKRVDKPKPLLDATKYD</sequence>
<feature type="transmembrane region" description="Helical" evidence="2">
    <location>
        <begin position="194"/>
        <end position="217"/>
    </location>
</feature>
<dbReference type="EMBL" id="JACXYZ010000002">
    <property type="protein sequence ID" value="MBD3925653.1"/>
    <property type="molecule type" value="Genomic_DNA"/>
</dbReference>